<protein>
    <recommendedName>
        <fullName evidence="2">Malonyl-CoA:ACP transacylase (MAT) domain-containing protein</fullName>
    </recommendedName>
</protein>
<sequence>MYCSKEDDSENKIGVNTIQSEDDLKRIEKDLEKLTEEETKELSEKSDTFNLFSLKKPVLDSDFPSDVKEYQKKYDQWKQYQAKYSFRPNKDPTETSIILFPGQGSQYVGMGEKLLFYPGVPELFEIASDILEYDLLHLCLNGPKEELDKTVHCQPAIFVTSLAAIKKLEEDNPEILKSCIGTAGLSVGEYAAIVFAEIMDFRDALSVLKVRAEKMQEASEMVPSGMMTVLCNYNSKLGLAMEAAKQFCKERLEIERPALDFIKDNAEDFGLKGRIKPLPVSGAFHTSLMQPAVKDMYKALDKATINRSRRSLRVHSNYNGKDFRPRDILQILAQQIVKPVKWEQTMHVLYMRPQGTNFPQTYEAGPGNSLGKIIKRINLKAYENYHNIET</sequence>
<proteinExistence type="predicted"/>
<dbReference type="InterPro" id="IPR001227">
    <property type="entry name" value="Ac_transferase_dom_sf"/>
</dbReference>
<dbReference type="PANTHER" id="PTHR47170:SF2">
    <property type="entry name" value="MALONYL-COA:ACP TRANSACYLASE (MAT) DOMAIN-CONTAINING PROTEIN"/>
    <property type="match status" value="1"/>
</dbReference>
<dbReference type="SUPFAM" id="SSF52151">
    <property type="entry name" value="FabD/lysophospholipase-like"/>
    <property type="match status" value="1"/>
</dbReference>
<evidence type="ECO:0000313" key="3">
    <source>
        <dbReference type="EMBL" id="KAJ8303560.1"/>
    </source>
</evidence>
<keyword evidence="4" id="KW-1185">Reference proteome</keyword>
<evidence type="ECO:0000259" key="2">
    <source>
        <dbReference type="SMART" id="SM00827"/>
    </source>
</evidence>
<evidence type="ECO:0000313" key="4">
    <source>
        <dbReference type="Proteomes" id="UP001217089"/>
    </source>
</evidence>
<dbReference type="InterPro" id="IPR014043">
    <property type="entry name" value="Acyl_transferase_dom"/>
</dbReference>
<feature type="coiled-coil region" evidence="1">
    <location>
        <begin position="17"/>
        <end position="44"/>
    </location>
</feature>
<evidence type="ECO:0000256" key="1">
    <source>
        <dbReference type="SAM" id="Coils"/>
    </source>
</evidence>
<dbReference type="InterPro" id="IPR016035">
    <property type="entry name" value="Acyl_Trfase/lysoPLipase"/>
</dbReference>
<dbReference type="PANTHER" id="PTHR47170">
    <property type="entry name" value="MALONYL-COA ACP TRANSACYLASE, ACP-BINDING"/>
    <property type="match status" value="1"/>
</dbReference>
<keyword evidence="1" id="KW-0175">Coiled coil</keyword>
<feature type="domain" description="Malonyl-CoA:ACP transacylase (MAT)" evidence="2">
    <location>
        <begin position="99"/>
        <end position="384"/>
    </location>
</feature>
<reference evidence="3 4" key="1">
    <citation type="submission" date="2022-12" db="EMBL/GenBank/DDBJ databases">
        <title>Chromosome-level genome of Tegillarca granosa.</title>
        <authorList>
            <person name="Kim J."/>
        </authorList>
    </citation>
    <scope>NUCLEOTIDE SEQUENCE [LARGE SCALE GENOMIC DNA]</scope>
    <source>
        <strain evidence="3">Teg-2019</strain>
        <tissue evidence="3">Adductor muscle</tissue>
    </source>
</reference>
<dbReference type="SMART" id="SM00827">
    <property type="entry name" value="PKS_AT"/>
    <property type="match status" value="1"/>
</dbReference>
<dbReference type="Pfam" id="PF00698">
    <property type="entry name" value="Acyl_transf_1"/>
    <property type="match status" value="1"/>
</dbReference>
<accession>A0ABQ9EEH3</accession>
<dbReference type="Gene3D" id="3.30.70.250">
    <property type="entry name" value="Malonyl-CoA ACP transacylase, ACP-binding"/>
    <property type="match status" value="1"/>
</dbReference>
<dbReference type="EMBL" id="JARBDR010000917">
    <property type="protein sequence ID" value="KAJ8303560.1"/>
    <property type="molecule type" value="Genomic_DNA"/>
</dbReference>
<organism evidence="3 4">
    <name type="scientific">Tegillarca granosa</name>
    <name type="common">Malaysian cockle</name>
    <name type="synonym">Anadara granosa</name>
    <dbReference type="NCBI Taxonomy" id="220873"/>
    <lineage>
        <taxon>Eukaryota</taxon>
        <taxon>Metazoa</taxon>
        <taxon>Spiralia</taxon>
        <taxon>Lophotrochozoa</taxon>
        <taxon>Mollusca</taxon>
        <taxon>Bivalvia</taxon>
        <taxon>Autobranchia</taxon>
        <taxon>Pteriomorphia</taxon>
        <taxon>Arcoida</taxon>
        <taxon>Arcoidea</taxon>
        <taxon>Arcidae</taxon>
        <taxon>Tegillarca</taxon>
    </lineage>
</organism>
<name>A0ABQ9EEH3_TEGGR</name>
<dbReference type="Gene3D" id="3.40.366.10">
    <property type="entry name" value="Malonyl-Coenzyme A Acyl Carrier Protein, domain 2"/>
    <property type="match status" value="1"/>
</dbReference>
<dbReference type="InterPro" id="IPR052760">
    <property type="entry name" value="Mitochondrial_malonyltrans"/>
</dbReference>
<gene>
    <name evidence="3" type="ORF">KUTeg_019956</name>
</gene>
<comment type="caution">
    <text evidence="3">The sequence shown here is derived from an EMBL/GenBank/DDBJ whole genome shotgun (WGS) entry which is preliminary data.</text>
</comment>
<dbReference type="Proteomes" id="UP001217089">
    <property type="component" value="Unassembled WGS sequence"/>
</dbReference>